<feature type="transmembrane region" description="Helical" evidence="1">
    <location>
        <begin position="100"/>
        <end position="121"/>
    </location>
</feature>
<organism evidence="2 3">
    <name type="scientific">Microvirga aerophila</name>
    <dbReference type="NCBI Taxonomy" id="670291"/>
    <lineage>
        <taxon>Bacteria</taxon>
        <taxon>Pseudomonadati</taxon>
        <taxon>Pseudomonadota</taxon>
        <taxon>Alphaproteobacteria</taxon>
        <taxon>Hyphomicrobiales</taxon>
        <taxon>Methylobacteriaceae</taxon>
        <taxon>Microvirga</taxon>
    </lineage>
</organism>
<feature type="transmembrane region" description="Helical" evidence="1">
    <location>
        <begin position="23"/>
        <end position="47"/>
    </location>
</feature>
<accession>A0A512BK36</accession>
<name>A0A512BK36_9HYPH</name>
<comment type="caution">
    <text evidence="2">The sequence shown here is derived from an EMBL/GenBank/DDBJ whole genome shotgun (WGS) entry which is preliminary data.</text>
</comment>
<evidence type="ECO:0000313" key="2">
    <source>
        <dbReference type="EMBL" id="GEO12308.1"/>
    </source>
</evidence>
<sequence>MNLLVLVERLSADPIATLKSSLIAAHLFGLLLGVGAATLLDLFIVRFMILGKVSKEYCNVVDFASKIVTLGLLILWVTGIGFLIHYALFDPVKLTNQKVWAKIAIVVVLTLNGMFIHRTVLPLMRNRIGRSLFDGITPSQRSLLLVTGSISATSWYVPLVLGAFPQLNFLPAWPILLAYMLLLTTAIVVTHGLARVVIPSMPMVMISQDEYDVLVTRAARSQMPSFVGFPSSGNSLFGPALRSSSAYA</sequence>
<dbReference type="Proteomes" id="UP000321085">
    <property type="component" value="Unassembled WGS sequence"/>
</dbReference>
<reference evidence="2 3" key="1">
    <citation type="submission" date="2019-07" db="EMBL/GenBank/DDBJ databases">
        <title>Whole genome shotgun sequence of Microvirga aerophila NBRC 106136.</title>
        <authorList>
            <person name="Hosoyama A."/>
            <person name="Uohara A."/>
            <person name="Ohji S."/>
            <person name="Ichikawa N."/>
        </authorList>
    </citation>
    <scope>NUCLEOTIDE SEQUENCE [LARGE SCALE GENOMIC DNA]</scope>
    <source>
        <strain evidence="2 3">NBRC 106136</strain>
    </source>
</reference>
<proteinExistence type="predicted"/>
<dbReference type="AlphaFoldDB" id="A0A512BK36"/>
<dbReference type="RefSeq" id="WP_174799905.1">
    <property type="nucleotide sequence ID" value="NZ_BJYU01000001.1"/>
</dbReference>
<evidence type="ECO:0000313" key="3">
    <source>
        <dbReference type="Proteomes" id="UP000321085"/>
    </source>
</evidence>
<keyword evidence="3" id="KW-1185">Reference proteome</keyword>
<evidence type="ECO:0000256" key="1">
    <source>
        <dbReference type="SAM" id="Phobius"/>
    </source>
</evidence>
<dbReference type="EMBL" id="BJYU01000001">
    <property type="protein sequence ID" value="GEO12308.1"/>
    <property type="molecule type" value="Genomic_DNA"/>
</dbReference>
<gene>
    <name evidence="2" type="ORF">MAE02_00040</name>
</gene>
<feature type="transmembrane region" description="Helical" evidence="1">
    <location>
        <begin position="176"/>
        <end position="198"/>
    </location>
</feature>
<feature type="transmembrane region" description="Helical" evidence="1">
    <location>
        <begin position="67"/>
        <end position="88"/>
    </location>
</feature>
<keyword evidence="1" id="KW-0472">Membrane</keyword>
<protein>
    <submittedName>
        <fullName evidence="2">Uncharacterized protein</fullName>
    </submittedName>
</protein>
<keyword evidence="1" id="KW-1133">Transmembrane helix</keyword>
<feature type="transmembrane region" description="Helical" evidence="1">
    <location>
        <begin position="142"/>
        <end position="164"/>
    </location>
</feature>
<keyword evidence="1" id="KW-0812">Transmembrane</keyword>